<name>A0ABW2XMH8_9ACTN</name>
<proteinExistence type="predicted"/>
<keyword evidence="2" id="KW-1185">Reference proteome</keyword>
<dbReference type="EMBL" id="JBHTGP010000013">
    <property type="protein sequence ID" value="MFD0687586.1"/>
    <property type="molecule type" value="Genomic_DNA"/>
</dbReference>
<evidence type="ECO:0000313" key="1">
    <source>
        <dbReference type="EMBL" id="MFD0687586.1"/>
    </source>
</evidence>
<reference evidence="2" key="1">
    <citation type="journal article" date="2019" name="Int. J. Syst. Evol. Microbiol.">
        <title>The Global Catalogue of Microorganisms (GCM) 10K type strain sequencing project: providing services to taxonomists for standard genome sequencing and annotation.</title>
        <authorList>
            <consortium name="The Broad Institute Genomics Platform"/>
            <consortium name="The Broad Institute Genome Sequencing Center for Infectious Disease"/>
            <person name="Wu L."/>
            <person name="Ma J."/>
        </authorList>
    </citation>
    <scope>NUCLEOTIDE SEQUENCE [LARGE SCALE GENOMIC DNA]</scope>
    <source>
        <strain evidence="2">JCM 9371</strain>
    </source>
</reference>
<dbReference type="Proteomes" id="UP001597063">
    <property type="component" value="Unassembled WGS sequence"/>
</dbReference>
<evidence type="ECO:0000313" key="2">
    <source>
        <dbReference type="Proteomes" id="UP001597063"/>
    </source>
</evidence>
<protein>
    <submittedName>
        <fullName evidence="1">Uncharacterized protein</fullName>
    </submittedName>
</protein>
<gene>
    <name evidence="1" type="ORF">ACFQZM_24030</name>
</gene>
<organism evidence="1 2">
    <name type="scientific">Actinomadura fibrosa</name>
    <dbReference type="NCBI Taxonomy" id="111802"/>
    <lineage>
        <taxon>Bacteria</taxon>
        <taxon>Bacillati</taxon>
        <taxon>Actinomycetota</taxon>
        <taxon>Actinomycetes</taxon>
        <taxon>Streptosporangiales</taxon>
        <taxon>Thermomonosporaceae</taxon>
        <taxon>Actinomadura</taxon>
    </lineage>
</organism>
<accession>A0ABW2XMH8</accession>
<dbReference type="RefSeq" id="WP_242619077.1">
    <property type="nucleotide sequence ID" value="NZ_CAACUY010000022.1"/>
</dbReference>
<sequence length="159" mass="17019">MSRAYGYVGPPELLERASPDTVGERVASPADLKRWLAGRDAAERDEPFTYVVDLDGTLRVAPRRSEHVACAGGQSVLAAGEVTFHGTRVGEISNQSTGYCPDAASWPDVAAALDRAGLDRPDGFTAVFVFRHCPGCGELNVVKDDDYVCVFCAGALRRS</sequence>
<comment type="caution">
    <text evidence="1">The sequence shown here is derived from an EMBL/GenBank/DDBJ whole genome shotgun (WGS) entry which is preliminary data.</text>
</comment>